<dbReference type="InterPro" id="IPR039391">
    <property type="entry name" value="Phytocyanin-like"/>
</dbReference>
<keyword evidence="2" id="KW-1003">Cell membrane</keyword>
<dbReference type="PROSITE" id="PS51485">
    <property type="entry name" value="PHYTOCYANIN"/>
    <property type="match status" value="1"/>
</dbReference>
<evidence type="ECO:0000256" key="3">
    <source>
        <dbReference type="ARBA" id="ARBA00022622"/>
    </source>
</evidence>
<comment type="similarity">
    <text evidence="9">Belongs to the early nodulin-like (ENODL) family.</text>
</comment>
<sequence>MARLVTIISLIILLSALAVSEAKKFIVGGKESKTFWRVPAGGENQNNLNYWAEKNRFRSGDVLVWKSVAKSDSVLEVSKKDYESCNTTDPIKELKACDGKFTLDRSGPFYFISGIERHCKKGQKLEVVVLADHHGRRALSPAPAPEKSDGSKVGALGTVSLATGVGLVTALFLLV</sequence>
<feature type="domain" description="Phytocyanin" evidence="12">
    <location>
        <begin position="23"/>
        <end position="131"/>
    </location>
</feature>
<dbReference type="FunFam" id="2.60.40.420:FF:000034">
    <property type="entry name" value="Cupredoxin superfamily protein"/>
    <property type="match status" value="1"/>
</dbReference>
<evidence type="ECO:0000256" key="6">
    <source>
        <dbReference type="ARBA" id="ARBA00023157"/>
    </source>
</evidence>
<dbReference type="InterPro" id="IPR003245">
    <property type="entry name" value="Phytocyanin_dom"/>
</dbReference>
<dbReference type="InterPro" id="IPR008972">
    <property type="entry name" value="Cupredoxin"/>
</dbReference>
<keyword evidence="5" id="KW-0472">Membrane</keyword>
<dbReference type="CDD" id="cd11019">
    <property type="entry name" value="OsENODL1_like"/>
    <property type="match status" value="1"/>
</dbReference>
<keyword evidence="3" id="KW-0336">GPI-anchor</keyword>
<keyword evidence="7" id="KW-0325">Glycoprotein</keyword>
<evidence type="ECO:0000256" key="1">
    <source>
        <dbReference type="ARBA" id="ARBA00004609"/>
    </source>
</evidence>
<gene>
    <name evidence="13" type="ORF">LTRI10_LOCUS54092</name>
</gene>
<evidence type="ECO:0000256" key="2">
    <source>
        <dbReference type="ARBA" id="ARBA00022475"/>
    </source>
</evidence>
<reference evidence="13 14" key="1">
    <citation type="submission" date="2024-04" db="EMBL/GenBank/DDBJ databases">
        <authorList>
            <person name="Fracassetti M."/>
        </authorList>
    </citation>
    <scope>NUCLEOTIDE SEQUENCE [LARGE SCALE GENOMIC DNA]</scope>
</reference>
<dbReference type="PANTHER" id="PTHR33021:SF519">
    <property type="entry name" value="EARLY NODULIN-LIKE PROTEIN 10"/>
    <property type="match status" value="1"/>
</dbReference>
<evidence type="ECO:0000313" key="14">
    <source>
        <dbReference type="Proteomes" id="UP001497516"/>
    </source>
</evidence>
<organism evidence="13 14">
    <name type="scientific">Linum trigynum</name>
    <dbReference type="NCBI Taxonomy" id="586398"/>
    <lineage>
        <taxon>Eukaryota</taxon>
        <taxon>Viridiplantae</taxon>
        <taxon>Streptophyta</taxon>
        <taxon>Embryophyta</taxon>
        <taxon>Tracheophyta</taxon>
        <taxon>Spermatophyta</taxon>
        <taxon>Magnoliopsida</taxon>
        <taxon>eudicotyledons</taxon>
        <taxon>Gunneridae</taxon>
        <taxon>Pentapetalae</taxon>
        <taxon>rosids</taxon>
        <taxon>fabids</taxon>
        <taxon>Malpighiales</taxon>
        <taxon>Linaceae</taxon>
        <taxon>Linum</taxon>
    </lineage>
</organism>
<evidence type="ECO:0000256" key="9">
    <source>
        <dbReference type="ARBA" id="ARBA00035011"/>
    </source>
</evidence>
<comment type="function">
    <text evidence="10">May act as a carbohydrate transporter.</text>
</comment>
<proteinExistence type="inferred from homology"/>
<name>A0AAV2GVY9_9ROSI</name>
<dbReference type="GO" id="GO:0098552">
    <property type="term" value="C:side of membrane"/>
    <property type="evidence" value="ECO:0007669"/>
    <property type="project" value="UniProtKB-KW"/>
</dbReference>
<dbReference type="InterPro" id="IPR041846">
    <property type="entry name" value="ENL_dom"/>
</dbReference>
<evidence type="ECO:0000256" key="5">
    <source>
        <dbReference type="ARBA" id="ARBA00023136"/>
    </source>
</evidence>
<accession>A0AAV2GVY9</accession>
<keyword evidence="8" id="KW-0449">Lipoprotein</keyword>
<dbReference type="GO" id="GO:0009055">
    <property type="term" value="F:electron transfer activity"/>
    <property type="evidence" value="ECO:0007669"/>
    <property type="project" value="InterPro"/>
</dbReference>
<protein>
    <recommendedName>
        <fullName evidence="12">Phytocyanin domain-containing protein</fullName>
    </recommendedName>
</protein>
<feature type="chain" id="PRO_5043976813" description="Phytocyanin domain-containing protein" evidence="11">
    <location>
        <begin position="23"/>
        <end position="175"/>
    </location>
</feature>
<feature type="signal peptide" evidence="11">
    <location>
        <begin position="1"/>
        <end position="22"/>
    </location>
</feature>
<dbReference type="PANTHER" id="PTHR33021">
    <property type="entry name" value="BLUE COPPER PROTEIN"/>
    <property type="match status" value="1"/>
</dbReference>
<keyword evidence="14" id="KW-1185">Reference proteome</keyword>
<evidence type="ECO:0000256" key="7">
    <source>
        <dbReference type="ARBA" id="ARBA00023180"/>
    </source>
</evidence>
<keyword evidence="4 11" id="KW-0732">Signal</keyword>
<evidence type="ECO:0000256" key="4">
    <source>
        <dbReference type="ARBA" id="ARBA00022729"/>
    </source>
</evidence>
<evidence type="ECO:0000256" key="8">
    <source>
        <dbReference type="ARBA" id="ARBA00023288"/>
    </source>
</evidence>
<dbReference type="EMBL" id="OZ034822">
    <property type="protein sequence ID" value="CAL1414963.1"/>
    <property type="molecule type" value="Genomic_DNA"/>
</dbReference>
<evidence type="ECO:0000256" key="11">
    <source>
        <dbReference type="SAM" id="SignalP"/>
    </source>
</evidence>
<dbReference type="Gene3D" id="2.60.40.420">
    <property type="entry name" value="Cupredoxins - blue copper proteins"/>
    <property type="match status" value="1"/>
</dbReference>
<evidence type="ECO:0000256" key="10">
    <source>
        <dbReference type="ARBA" id="ARBA00037626"/>
    </source>
</evidence>
<evidence type="ECO:0000313" key="13">
    <source>
        <dbReference type="EMBL" id="CAL1414963.1"/>
    </source>
</evidence>
<comment type="subcellular location">
    <subcellularLocation>
        <location evidence="1">Cell membrane</location>
        <topology evidence="1">Lipid-anchor</topology>
        <topology evidence="1">GPI-anchor</topology>
    </subcellularLocation>
</comment>
<evidence type="ECO:0000259" key="12">
    <source>
        <dbReference type="PROSITE" id="PS51485"/>
    </source>
</evidence>
<dbReference type="SUPFAM" id="SSF49503">
    <property type="entry name" value="Cupredoxins"/>
    <property type="match status" value="1"/>
</dbReference>
<dbReference type="GO" id="GO:0005886">
    <property type="term" value="C:plasma membrane"/>
    <property type="evidence" value="ECO:0007669"/>
    <property type="project" value="UniProtKB-SubCell"/>
</dbReference>
<keyword evidence="6" id="KW-1015">Disulfide bond</keyword>
<dbReference type="AlphaFoldDB" id="A0AAV2GVY9"/>
<dbReference type="Proteomes" id="UP001497516">
    <property type="component" value="Chromosome 9"/>
</dbReference>
<dbReference type="Pfam" id="PF02298">
    <property type="entry name" value="Cu_bind_like"/>
    <property type="match status" value="1"/>
</dbReference>